<evidence type="ECO:0000256" key="2">
    <source>
        <dbReference type="ARBA" id="ARBA00008017"/>
    </source>
</evidence>
<dbReference type="Pfam" id="PF21088">
    <property type="entry name" value="MS_channel_1st"/>
    <property type="match status" value="1"/>
</dbReference>
<dbReference type="RefSeq" id="WP_052062341.1">
    <property type="nucleotide sequence ID" value="NZ_JRMP02000026.1"/>
</dbReference>
<dbReference type="Pfam" id="PF21082">
    <property type="entry name" value="MS_channel_3rd"/>
    <property type="match status" value="1"/>
</dbReference>
<dbReference type="PANTHER" id="PTHR43634">
    <property type="entry name" value="OW CONDUCTANCE MECHANOSENSITIVE CHANNEL"/>
    <property type="match status" value="1"/>
</dbReference>
<reference evidence="13 14" key="2">
    <citation type="journal article" date="2016" name="Infect. Immun.">
        <title>Helicobacter saguini, a Novel Helicobacter Isolated from Cotton-Top Tamarins with Ulcerative Colitis, Has Proinflammatory Properties and Induces Typhlocolitis and Dysplasia in Gnotobiotic IL-10-/- Mice.</title>
        <authorList>
            <person name="Shen Z."/>
            <person name="Mannion A."/>
            <person name="Whary M.T."/>
            <person name="Muthupalani S."/>
            <person name="Sheh A."/>
            <person name="Feng Y."/>
            <person name="Gong G."/>
            <person name="Vandamme P."/>
            <person name="Holcombe H.R."/>
            <person name="Paster B.J."/>
            <person name="Fox J.G."/>
        </authorList>
    </citation>
    <scope>NUCLEOTIDE SEQUENCE [LARGE SCALE GENOMIC DNA]</scope>
    <source>
        <strain evidence="13 14">MIT 97-6194</strain>
    </source>
</reference>
<dbReference type="SUPFAM" id="SSF50182">
    <property type="entry name" value="Sm-like ribonucleoproteins"/>
    <property type="match status" value="1"/>
</dbReference>
<dbReference type="InterPro" id="IPR010920">
    <property type="entry name" value="LSM_dom_sf"/>
</dbReference>
<dbReference type="Pfam" id="PF00924">
    <property type="entry name" value="MS_channel_2nd"/>
    <property type="match status" value="1"/>
</dbReference>
<reference evidence="12 15" key="4">
    <citation type="submission" date="2019-12" db="EMBL/GenBank/DDBJ databases">
        <title>Multi-Generational Helicobacter saguini Isolates.</title>
        <authorList>
            <person name="Mannion A."/>
            <person name="Shen Z."/>
            <person name="Fox J.G."/>
        </authorList>
    </citation>
    <scope>NUCLEOTIDE SEQUENCE [LARGE SCALE GENOMIC DNA]</scope>
    <source>
        <strain evidence="12">16-048</strain>
        <strain evidence="15">16-048 (F4)</strain>
    </source>
</reference>
<evidence type="ECO:0000259" key="10">
    <source>
        <dbReference type="Pfam" id="PF21082"/>
    </source>
</evidence>
<dbReference type="PROSITE" id="PS01246">
    <property type="entry name" value="UPF0003"/>
    <property type="match status" value="1"/>
</dbReference>
<dbReference type="GO" id="GO:0005886">
    <property type="term" value="C:plasma membrane"/>
    <property type="evidence" value="ECO:0007669"/>
    <property type="project" value="UniProtKB-SubCell"/>
</dbReference>
<dbReference type="Gene3D" id="2.30.30.60">
    <property type="match status" value="1"/>
</dbReference>
<reference evidence="13" key="3">
    <citation type="submission" date="2018-04" db="EMBL/GenBank/DDBJ databases">
        <authorList>
            <person name="Sheh A."/>
            <person name="Shen Z."/>
            <person name="Mannion A.J."/>
            <person name="Fox J.G."/>
        </authorList>
    </citation>
    <scope>NUCLEOTIDE SEQUENCE</scope>
    <source>
        <strain evidence="13">MIT 97-6194</strain>
    </source>
</reference>
<feature type="domain" description="Mechanosensitive ion channel MscS" evidence="9">
    <location>
        <begin position="518"/>
        <end position="585"/>
    </location>
</feature>
<accession>A0A347W1S9</accession>
<keyword evidence="3" id="KW-1003">Cell membrane</keyword>
<dbReference type="SUPFAM" id="SSF82689">
    <property type="entry name" value="Mechanosensitive channel protein MscS (YggB), C-terminal domain"/>
    <property type="match status" value="1"/>
</dbReference>
<dbReference type="EMBL" id="JRMP02000026">
    <property type="protein sequence ID" value="TLD91872.1"/>
    <property type="molecule type" value="Genomic_DNA"/>
</dbReference>
<dbReference type="InterPro" id="IPR006686">
    <property type="entry name" value="MscS_channel_CS"/>
</dbReference>
<dbReference type="InterPro" id="IPR011014">
    <property type="entry name" value="MscS_channel_TM-2"/>
</dbReference>
<feature type="transmembrane region" description="Helical" evidence="8">
    <location>
        <begin position="470"/>
        <end position="490"/>
    </location>
</feature>
<feature type="region of interest" description="Disordered" evidence="7">
    <location>
        <begin position="39"/>
        <end position="79"/>
    </location>
</feature>
<feature type="compositionally biased region" description="Basic and acidic residues" evidence="7">
    <location>
        <begin position="39"/>
        <end position="74"/>
    </location>
</feature>
<gene>
    <name evidence="12" type="ORF">DCO61_01625</name>
    <name evidence="13" type="ORF">LS64_011150</name>
</gene>
<evidence type="ECO:0000256" key="8">
    <source>
        <dbReference type="SAM" id="Phobius"/>
    </source>
</evidence>
<feature type="domain" description="Mechanosensitive ion channel transmembrane helices 2/3" evidence="11">
    <location>
        <begin position="476"/>
        <end position="517"/>
    </location>
</feature>
<protein>
    <submittedName>
        <fullName evidence="12 13">Mechanosensitive ion channel</fullName>
    </submittedName>
</protein>
<proteinExistence type="inferred from homology"/>
<organism evidence="13 14">
    <name type="scientific">Helicobacter saguini</name>
    <dbReference type="NCBI Taxonomy" id="1548018"/>
    <lineage>
        <taxon>Bacteria</taxon>
        <taxon>Pseudomonadati</taxon>
        <taxon>Campylobacterota</taxon>
        <taxon>Epsilonproteobacteria</taxon>
        <taxon>Campylobacterales</taxon>
        <taxon>Helicobacteraceae</taxon>
        <taxon>Helicobacter</taxon>
    </lineage>
</organism>
<evidence type="ECO:0000256" key="4">
    <source>
        <dbReference type="ARBA" id="ARBA00022692"/>
    </source>
</evidence>
<dbReference type="InterPro" id="IPR023408">
    <property type="entry name" value="MscS_beta-dom_sf"/>
</dbReference>
<dbReference type="GO" id="GO:0008381">
    <property type="term" value="F:mechanosensitive monoatomic ion channel activity"/>
    <property type="evidence" value="ECO:0007669"/>
    <property type="project" value="UniProtKB-ARBA"/>
</dbReference>
<evidence type="ECO:0000256" key="7">
    <source>
        <dbReference type="SAM" id="MobiDB-lite"/>
    </source>
</evidence>
<evidence type="ECO:0000259" key="11">
    <source>
        <dbReference type="Pfam" id="PF21088"/>
    </source>
</evidence>
<evidence type="ECO:0000256" key="5">
    <source>
        <dbReference type="ARBA" id="ARBA00022989"/>
    </source>
</evidence>
<dbReference type="Gene3D" id="1.10.287.1260">
    <property type="match status" value="1"/>
</dbReference>
<feature type="transmembrane region" description="Helical" evidence="8">
    <location>
        <begin position="434"/>
        <end position="458"/>
    </location>
</feature>
<dbReference type="Proteomes" id="UP000477070">
    <property type="component" value="Unassembled WGS sequence"/>
</dbReference>
<evidence type="ECO:0000256" key="6">
    <source>
        <dbReference type="ARBA" id="ARBA00023136"/>
    </source>
</evidence>
<keyword evidence="6 8" id="KW-0472">Membrane</keyword>
<dbReference type="InterPro" id="IPR049142">
    <property type="entry name" value="MS_channel_1st"/>
</dbReference>
<dbReference type="InterPro" id="IPR011066">
    <property type="entry name" value="MscS_channel_C_sf"/>
</dbReference>
<comment type="similarity">
    <text evidence="2">Belongs to the MscS (TC 1.A.23) family.</text>
</comment>
<evidence type="ECO:0000313" key="14">
    <source>
        <dbReference type="Proteomes" id="UP000029714"/>
    </source>
</evidence>
<reference evidence="13 14" key="1">
    <citation type="journal article" date="2014" name="Genome Announc.">
        <title>Draft genome sequences of eight enterohepatic helicobacter species isolated from both laboratory and wild rodents.</title>
        <authorList>
            <person name="Sheh A."/>
            <person name="Shen Z."/>
            <person name="Fox J.G."/>
        </authorList>
    </citation>
    <scope>NUCLEOTIDE SEQUENCE [LARGE SCALE GENOMIC DNA]</scope>
    <source>
        <strain evidence="13 14">MIT 97-6194</strain>
    </source>
</reference>
<feature type="transmembrane region" description="Helical" evidence="8">
    <location>
        <begin position="496"/>
        <end position="516"/>
    </location>
</feature>
<evidence type="ECO:0000259" key="9">
    <source>
        <dbReference type="Pfam" id="PF00924"/>
    </source>
</evidence>
<dbReference type="InterPro" id="IPR006685">
    <property type="entry name" value="MscS_channel_2nd"/>
</dbReference>
<keyword evidence="4 8" id="KW-0812">Transmembrane</keyword>
<dbReference type="Gene3D" id="3.30.70.100">
    <property type="match status" value="1"/>
</dbReference>
<dbReference type="Proteomes" id="UP000029714">
    <property type="component" value="Unassembled WGS sequence"/>
</dbReference>
<comment type="subcellular location">
    <subcellularLocation>
        <location evidence="1">Cell membrane</location>
        <topology evidence="1">Multi-pass membrane protein</topology>
    </subcellularLocation>
</comment>
<evidence type="ECO:0000313" key="15">
    <source>
        <dbReference type="Proteomes" id="UP000477070"/>
    </source>
</evidence>
<evidence type="ECO:0000256" key="3">
    <source>
        <dbReference type="ARBA" id="ARBA00022475"/>
    </source>
</evidence>
<dbReference type="SUPFAM" id="SSF82861">
    <property type="entry name" value="Mechanosensitive channel protein MscS (YggB), transmembrane region"/>
    <property type="match status" value="1"/>
</dbReference>
<dbReference type="InterPro" id="IPR049278">
    <property type="entry name" value="MS_channel_C"/>
</dbReference>
<evidence type="ECO:0000313" key="13">
    <source>
        <dbReference type="EMBL" id="TLD91872.1"/>
    </source>
</evidence>
<dbReference type="AlphaFoldDB" id="A0A347W1S9"/>
<dbReference type="PANTHER" id="PTHR43634:SF2">
    <property type="entry name" value="LOW CONDUCTANCE MECHANOSENSITIVE CHANNEL YNAI"/>
    <property type="match status" value="1"/>
</dbReference>
<name>A0A347W1S9_9HELI</name>
<dbReference type="EMBL" id="QBIU01000001">
    <property type="protein sequence ID" value="MWV68758.1"/>
    <property type="molecule type" value="Genomic_DNA"/>
</dbReference>
<evidence type="ECO:0000256" key="1">
    <source>
        <dbReference type="ARBA" id="ARBA00004651"/>
    </source>
</evidence>
<dbReference type="OrthoDB" id="9775207at2"/>
<feature type="domain" description="Mechanosensitive ion channel MscS C-terminal" evidence="10">
    <location>
        <begin position="592"/>
        <end position="707"/>
    </location>
</feature>
<dbReference type="InterPro" id="IPR045042">
    <property type="entry name" value="YnaI-like"/>
</dbReference>
<comment type="caution">
    <text evidence="13">The sequence shown here is derived from an EMBL/GenBank/DDBJ whole genome shotgun (WGS) entry which is preliminary data.</text>
</comment>
<evidence type="ECO:0000313" key="12">
    <source>
        <dbReference type="EMBL" id="MWV68758.1"/>
    </source>
</evidence>
<feature type="transmembrane region" description="Helical" evidence="8">
    <location>
        <begin position="402"/>
        <end position="422"/>
    </location>
</feature>
<keyword evidence="5 8" id="KW-1133">Transmembrane helix</keyword>
<feature type="transmembrane region" description="Helical" evidence="8">
    <location>
        <begin position="352"/>
        <end position="381"/>
    </location>
</feature>
<sequence>MRIYRIFVLFLGFLCFLNILKADSNLLLGIESSKILESKVSKNADSKDSKDSKLDSKKDSKTNSKEDSKKDLKEANSQIDSNNKIESSQTLLSLLPSNPLKKDDKNYQNSIEYLIDFIIKTNYYLREMDTLHFNDIAKEKCEAKYIESLQNLSIDSKDIKAKGYISKSDLEENKEDVLESIPLHIINNKKPILFNVQSNLQNTKRIESNINESSILHDDYANVMANITLNSLKAQKIFYTTFIKLRKQLDFFSTQQKVDEILSPVMKDLKALPTTFAIPKSVDKKQKDSIESALSDYLNELATYAEIISYLEMKPAELLPQNTLLNITMHWILEEVAEFIPVDYSNMMIAKIIVSLVIFLVLWAFRTLIAKLIIYLMDFIVHISKQEKELHKEIQKGILKPISLLLLAWSINVSIGILYYPSIEPEAVEKWFDIFYVINVAWLFIAIIKSYGAAFISTLAQKSDGFRREIINLIIKILYSVVGIIAILTILHKMGFNVSAIIASLGLGGLAVALAVKDMLANFFASVMLLLDNAFSQGDWIVCGNVEGTVVEIGLRKTTIRTFDNALLFVPNSELAGKAIRNWSRRKEGRRIRLDIGLDYGANSAMLKSCIEKITTMLTNHEEIVTDSNKTTPLDKDLSVRQDIISINDYLGYKSGMFIRINNLNDSSVRMLLECYTKKVGKADFLRVQEDVILKTMDIIRACNIKFASETQSVSIVKEV</sequence>
<keyword evidence="14" id="KW-1185">Reference proteome</keyword>